<evidence type="ECO:0000256" key="7">
    <source>
        <dbReference type="ARBA" id="ARBA00023004"/>
    </source>
</evidence>
<dbReference type="GO" id="GO:0020037">
    <property type="term" value="F:heme binding"/>
    <property type="evidence" value="ECO:0007669"/>
    <property type="project" value="InterPro"/>
</dbReference>
<evidence type="ECO:0000256" key="10">
    <source>
        <dbReference type="SAM" id="SignalP"/>
    </source>
</evidence>
<feature type="binding site" description="axial binding residue" evidence="9">
    <location>
        <position position="90"/>
    </location>
    <ligand>
        <name>heme c</name>
        <dbReference type="ChEBI" id="CHEBI:61717"/>
        <label>1</label>
    </ligand>
    <ligandPart>
        <name>Fe</name>
        <dbReference type="ChEBI" id="CHEBI:18248"/>
    </ligandPart>
</feature>
<dbReference type="GO" id="GO:0042597">
    <property type="term" value="C:periplasmic space"/>
    <property type="evidence" value="ECO:0007669"/>
    <property type="project" value="UniProtKB-SubCell"/>
</dbReference>
<feature type="binding site" description="axial binding residue" evidence="9">
    <location>
        <position position="193"/>
    </location>
    <ligand>
        <name>heme c</name>
        <dbReference type="ChEBI" id="CHEBI:61717"/>
        <label>2</label>
    </ligand>
    <ligandPart>
        <name>Fe</name>
        <dbReference type="ChEBI" id="CHEBI:18248"/>
    </ligandPart>
</feature>
<keyword evidence="10" id="KW-0732">Signal</keyword>
<keyword evidence="4 9" id="KW-0479">Metal-binding</keyword>
<gene>
    <name evidence="12" type="ORF">SAMN05444581_13221</name>
</gene>
<comment type="subcellular location">
    <subcellularLocation>
        <location evidence="1">Periplasm</location>
    </subcellularLocation>
</comment>
<dbReference type="STRING" id="1612308.SAMN05444581_13221"/>
<name>A0A1I4D1I4_9HYPH</name>
<organism evidence="12 13">
    <name type="scientific">Methylocapsa palsarum</name>
    <dbReference type="NCBI Taxonomy" id="1612308"/>
    <lineage>
        <taxon>Bacteria</taxon>
        <taxon>Pseudomonadati</taxon>
        <taxon>Pseudomonadota</taxon>
        <taxon>Alphaproteobacteria</taxon>
        <taxon>Hyphomicrobiales</taxon>
        <taxon>Beijerinckiaceae</taxon>
        <taxon>Methylocapsa</taxon>
    </lineage>
</organism>
<protein>
    <submittedName>
        <fullName evidence="12">Cytochrome c553</fullName>
    </submittedName>
</protein>
<dbReference type="AlphaFoldDB" id="A0A1I4D1I4"/>
<keyword evidence="6" id="KW-0249">Electron transport</keyword>
<evidence type="ECO:0000256" key="9">
    <source>
        <dbReference type="PIRSR" id="PIRSR000005-2"/>
    </source>
</evidence>
<evidence type="ECO:0000259" key="11">
    <source>
        <dbReference type="PROSITE" id="PS51007"/>
    </source>
</evidence>
<evidence type="ECO:0000256" key="3">
    <source>
        <dbReference type="ARBA" id="ARBA00022617"/>
    </source>
</evidence>
<evidence type="ECO:0000256" key="5">
    <source>
        <dbReference type="ARBA" id="ARBA00022764"/>
    </source>
</evidence>
<feature type="binding site" description="covalent" evidence="8">
    <location>
        <position position="45"/>
    </location>
    <ligand>
        <name>heme c</name>
        <dbReference type="ChEBI" id="CHEBI:61717"/>
        <label>1</label>
    </ligand>
</feature>
<feature type="binding site" description="covalent" evidence="8">
    <location>
        <position position="144"/>
    </location>
    <ligand>
        <name>heme c</name>
        <dbReference type="ChEBI" id="CHEBI:61717"/>
        <label>2</label>
    </ligand>
</feature>
<dbReference type="Proteomes" id="UP000198755">
    <property type="component" value="Unassembled WGS sequence"/>
</dbReference>
<feature type="domain" description="Cytochrome c" evidence="11">
    <location>
        <begin position="123"/>
        <end position="216"/>
    </location>
</feature>
<keyword evidence="7 9" id="KW-0408">Iron</keyword>
<keyword evidence="2" id="KW-0813">Transport</keyword>
<evidence type="ECO:0000313" key="13">
    <source>
        <dbReference type="Proteomes" id="UP000198755"/>
    </source>
</evidence>
<feature type="binding site" description="axial binding residue" evidence="9">
    <location>
        <position position="148"/>
    </location>
    <ligand>
        <name>heme c</name>
        <dbReference type="ChEBI" id="CHEBI:61717"/>
        <label>2</label>
    </ligand>
    <ligandPart>
        <name>Fe</name>
        <dbReference type="ChEBI" id="CHEBI:18248"/>
    </ligandPart>
</feature>
<feature type="signal peptide" evidence="10">
    <location>
        <begin position="1"/>
        <end position="25"/>
    </location>
</feature>
<feature type="binding site" description="axial binding residue" evidence="9">
    <location>
        <position position="49"/>
    </location>
    <ligand>
        <name>heme c</name>
        <dbReference type="ChEBI" id="CHEBI:61717"/>
        <label>1</label>
    </ligand>
    <ligandPart>
        <name>Fe</name>
        <dbReference type="ChEBI" id="CHEBI:18248"/>
    </ligandPart>
</feature>
<keyword evidence="5" id="KW-0574">Periplasm</keyword>
<dbReference type="GO" id="GO:0009055">
    <property type="term" value="F:electron transfer activity"/>
    <property type="evidence" value="ECO:0007669"/>
    <property type="project" value="InterPro"/>
</dbReference>
<evidence type="ECO:0000256" key="2">
    <source>
        <dbReference type="ARBA" id="ARBA00022448"/>
    </source>
</evidence>
<feature type="chain" id="PRO_5011538487" evidence="10">
    <location>
        <begin position="26"/>
        <end position="216"/>
    </location>
</feature>
<dbReference type="InterPro" id="IPR024167">
    <property type="entry name" value="Cytochrome_c4-like"/>
</dbReference>
<dbReference type="PIRSF" id="PIRSF000005">
    <property type="entry name" value="Cytochrome_c4"/>
    <property type="match status" value="1"/>
</dbReference>
<dbReference type="PANTHER" id="PTHR33751">
    <property type="entry name" value="CBB3-TYPE CYTOCHROME C OXIDASE SUBUNIT FIXP"/>
    <property type="match status" value="1"/>
</dbReference>
<evidence type="ECO:0000313" key="12">
    <source>
        <dbReference type="EMBL" id="SFK86307.1"/>
    </source>
</evidence>
<dbReference type="SUPFAM" id="SSF46626">
    <property type="entry name" value="Cytochrome c"/>
    <property type="match status" value="2"/>
</dbReference>
<dbReference type="Gene3D" id="1.10.760.10">
    <property type="entry name" value="Cytochrome c-like domain"/>
    <property type="match status" value="2"/>
</dbReference>
<feature type="binding site" description="covalent" evidence="8">
    <location>
        <position position="147"/>
    </location>
    <ligand>
        <name>heme c</name>
        <dbReference type="ChEBI" id="CHEBI:61717"/>
        <label>2</label>
    </ligand>
</feature>
<evidence type="ECO:0000256" key="8">
    <source>
        <dbReference type="PIRSR" id="PIRSR000005-1"/>
    </source>
</evidence>
<feature type="binding site" description="covalent" evidence="8">
    <location>
        <position position="48"/>
    </location>
    <ligand>
        <name>heme c</name>
        <dbReference type="ChEBI" id="CHEBI:61717"/>
        <label>1</label>
    </ligand>
</feature>
<evidence type="ECO:0000256" key="6">
    <source>
        <dbReference type="ARBA" id="ARBA00022982"/>
    </source>
</evidence>
<dbReference type="RefSeq" id="WP_091686547.1">
    <property type="nucleotide sequence ID" value="NZ_FOSN01000032.1"/>
</dbReference>
<keyword evidence="3 8" id="KW-0349">Heme</keyword>
<dbReference type="PANTHER" id="PTHR33751:SF9">
    <property type="entry name" value="CYTOCHROME C4"/>
    <property type="match status" value="1"/>
</dbReference>
<sequence length="216" mass="23426">MRIICLKALSGAAILSIAFSALGHAEDNSTGGVSKQEFQAKFDYCRTCHGVSGQGFRGAYPMPRLAGQQPEYIENQLRAFVERRRTNPVMFNVAHVLSPQMVAGLAEHFRDLNPKPLGGAPKEQLAAGKMIYHEGIPSSDVPACASCHGPDAKGNGAFPRLAGQLNDYVISKLTNWTKERGRDPKNPDTSAIMEPITHKLSESQIAAIAAYLSYLE</sequence>
<proteinExistence type="predicted"/>
<accession>A0A1I4D1I4</accession>
<dbReference type="Pfam" id="PF00034">
    <property type="entry name" value="Cytochrom_C"/>
    <property type="match status" value="1"/>
</dbReference>
<dbReference type="InterPro" id="IPR036909">
    <property type="entry name" value="Cyt_c-like_dom_sf"/>
</dbReference>
<evidence type="ECO:0000256" key="1">
    <source>
        <dbReference type="ARBA" id="ARBA00004418"/>
    </source>
</evidence>
<dbReference type="EMBL" id="FOSN01000032">
    <property type="protein sequence ID" value="SFK86307.1"/>
    <property type="molecule type" value="Genomic_DNA"/>
</dbReference>
<comment type="PTM">
    <text evidence="8">Binds 2 heme c groups covalently per subunit.</text>
</comment>
<keyword evidence="13" id="KW-1185">Reference proteome</keyword>
<dbReference type="OrthoDB" id="8218088at2"/>
<evidence type="ECO:0000256" key="4">
    <source>
        <dbReference type="ARBA" id="ARBA00022723"/>
    </source>
</evidence>
<dbReference type="GO" id="GO:0005506">
    <property type="term" value="F:iron ion binding"/>
    <property type="evidence" value="ECO:0007669"/>
    <property type="project" value="InterPro"/>
</dbReference>
<dbReference type="InterPro" id="IPR050597">
    <property type="entry name" value="Cytochrome_c_Oxidase_Subunit"/>
</dbReference>
<reference evidence="12 13" key="1">
    <citation type="submission" date="2016-10" db="EMBL/GenBank/DDBJ databases">
        <authorList>
            <person name="de Groot N.N."/>
        </authorList>
    </citation>
    <scope>NUCLEOTIDE SEQUENCE [LARGE SCALE GENOMIC DNA]</scope>
    <source>
        <strain evidence="12 13">NE2</strain>
    </source>
</reference>
<dbReference type="InterPro" id="IPR009056">
    <property type="entry name" value="Cyt_c-like_dom"/>
</dbReference>
<dbReference type="PROSITE" id="PS51007">
    <property type="entry name" value="CYTC"/>
    <property type="match status" value="1"/>
</dbReference>